<keyword evidence="3 8" id="KW-0819">tRNA processing</keyword>
<dbReference type="RefSeq" id="WP_258878652.1">
    <property type="nucleotide sequence ID" value="NZ_CP048914.1"/>
</dbReference>
<dbReference type="CDD" id="cd01285">
    <property type="entry name" value="nucleoside_deaminase"/>
    <property type="match status" value="1"/>
</dbReference>
<evidence type="ECO:0000256" key="1">
    <source>
        <dbReference type="ARBA" id="ARBA00010669"/>
    </source>
</evidence>
<sequence length="143" mass="16100">MKKALKEAKKAYKKGEVPIGAVIVHNGKIIAKAHNLREKARKATAHAEILAIEKANKKLKSWRLDTCTMYVTIEPCPMCAGAIIQSRMKQVIYGAKEYKTGAHQSITNLFDKPFNHKVEVLDGIMEEECGKIITSFFKKLRTK</sequence>
<evidence type="ECO:0000256" key="5">
    <source>
        <dbReference type="ARBA" id="ARBA00022801"/>
    </source>
</evidence>
<dbReference type="HAMAP" id="MF_00972">
    <property type="entry name" value="tRNA_aden_deaminase"/>
    <property type="match status" value="1"/>
</dbReference>
<dbReference type="GO" id="GO:0052717">
    <property type="term" value="F:tRNA-specific adenosine-34 deaminase activity"/>
    <property type="evidence" value="ECO:0007669"/>
    <property type="project" value="UniProtKB-UniRule"/>
</dbReference>
<dbReference type="NCBIfam" id="NF008113">
    <property type="entry name" value="PRK10860.1"/>
    <property type="match status" value="1"/>
</dbReference>
<keyword evidence="6 8" id="KW-0862">Zinc</keyword>
<dbReference type="GO" id="GO:0008270">
    <property type="term" value="F:zinc ion binding"/>
    <property type="evidence" value="ECO:0007669"/>
    <property type="project" value="UniProtKB-UniRule"/>
</dbReference>
<dbReference type="AlphaFoldDB" id="A0A7L7KS51"/>
<dbReference type="PANTHER" id="PTHR11079">
    <property type="entry name" value="CYTOSINE DEAMINASE FAMILY MEMBER"/>
    <property type="match status" value="1"/>
</dbReference>
<dbReference type="Gene3D" id="3.40.140.10">
    <property type="entry name" value="Cytidine Deaminase, domain 2"/>
    <property type="match status" value="1"/>
</dbReference>
<dbReference type="InterPro" id="IPR016193">
    <property type="entry name" value="Cytidine_deaminase-like"/>
</dbReference>
<gene>
    <name evidence="8" type="primary">tadA</name>
    <name evidence="10" type="ORF">G4Z02_04405</name>
</gene>
<comment type="subunit">
    <text evidence="2 8">Homodimer.</text>
</comment>
<reference evidence="10 11" key="1">
    <citation type="submission" date="2020-02" db="EMBL/GenBank/DDBJ databases">
        <authorList>
            <person name="Zheng R.K."/>
            <person name="Sun C.M."/>
        </authorList>
    </citation>
    <scope>NUCLEOTIDE SEQUENCE [LARGE SCALE GENOMIC DNA]</scope>
    <source>
        <strain evidence="11">zrk13</strain>
    </source>
</reference>
<accession>A0A7L7KS51</accession>
<feature type="binding site" evidence="8">
    <location>
        <position position="79"/>
    </location>
    <ligand>
        <name>Zn(2+)</name>
        <dbReference type="ChEBI" id="CHEBI:29105"/>
        <note>catalytic</note>
    </ligand>
</feature>
<dbReference type="SUPFAM" id="SSF53927">
    <property type="entry name" value="Cytidine deaminase-like"/>
    <property type="match status" value="1"/>
</dbReference>
<protein>
    <recommendedName>
        <fullName evidence="8">tRNA-specific adenosine deaminase</fullName>
        <ecNumber evidence="8">3.5.4.33</ecNumber>
    </recommendedName>
</protein>
<evidence type="ECO:0000256" key="6">
    <source>
        <dbReference type="ARBA" id="ARBA00022833"/>
    </source>
</evidence>
<dbReference type="InterPro" id="IPR002125">
    <property type="entry name" value="CMP_dCMP_dom"/>
</dbReference>
<name>A0A7L7KS51_9MOLU</name>
<dbReference type="EC" id="3.5.4.33" evidence="8"/>
<dbReference type="PROSITE" id="PS00903">
    <property type="entry name" value="CYT_DCMP_DEAMINASES_1"/>
    <property type="match status" value="1"/>
</dbReference>
<comment type="function">
    <text evidence="8">Catalyzes the deamination of adenosine to inosine at the wobble position 34 of tRNA(Arg2).</text>
</comment>
<dbReference type="InterPro" id="IPR016192">
    <property type="entry name" value="APOBEC/CMP_deaminase_Zn-bd"/>
</dbReference>
<dbReference type="InterPro" id="IPR028883">
    <property type="entry name" value="tRNA_aden_deaminase"/>
</dbReference>
<keyword evidence="11" id="KW-1185">Reference proteome</keyword>
<evidence type="ECO:0000256" key="7">
    <source>
        <dbReference type="ARBA" id="ARBA00048045"/>
    </source>
</evidence>
<keyword evidence="4 8" id="KW-0479">Metal-binding</keyword>
<dbReference type="EMBL" id="CP048914">
    <property type="protein sequence ID" value="QMS85026.1"/>
    <property type="molecule type" value="Genomic_DNA"/>
</dbReference>
<feature type="binding site" evidence="8">
    <location>
        <position position="46"/>
    </location>
    <ligand>
        <name>Zn(2+)</name>
        <dbReference type="ChEBI" id="CHEBI:29105"/>
        <note>catalytic</note>
    </ligand>
</feature>
<feature type="binding site" evidence="8">
    <location>
        <position position="76"/>
    </location>
    <ligand>
        <name>Zn(2+)</name>
        <dbReference type="ChEBI" id="CHEBI:29105"/>
        <note>catalytic</note>
    </ligand>
</feature>
<dbReference type="Proteomes" id="UP000514720">
    <property type="component" value="Chromosome"/>
</dbReference>
<evidence type="ECO:0000313" key="10">
    <source>
        <dbReference type="EMBL" id="QMS85026.1"/>
    </source>
</evidence>
<dbReference type="Pfam" id="PF14437">
    <property type="entry name" value="MafB19-deam"/>
    <property type="match status" value="1"/>
</dbReference>
<dbReference type="GO" id="GO:0002100">
    <property type="term" value="P:tRNA wobble adenosine to inosine editing"/>
    <property type="evidence" value="ECO:0007669"/>
    <property type="project" value="UniProtKB-UniRule"/>
</dbReference>
<comment type="similarity">
    <text evidence="1">Belongs to the cytidine and deoxycytidylate deaminase family. ADAT2 subfamily.</text>
</comment>
<feature type="domain" description="CMP/dCMP-type deaminase" evidence="9">
    <location>
        <begin position="1"/>
        <end position="106"/>
    </location>
</feature>
<evidence type="ECO:0000313" key="11">
    <source>
        <dbReference type="Proteomes" id="UP000514720"/>
    </source>
</evidence>
<evidence type="ECO:0000256" key="8">
    <source>
        <dbReference type="HAMAP-Rule" id="MF_00972"/>
    </source>
</evidence>
<evidence type="ECO:0000259" key="9">
    <source>
        <dbReference type="PROSITE" id="PS51747"/>
    </source>
</evidence>
<evidence type="ECO:0000256" key="3">
    <source>
        <dbReference type="ARBA" id="ARBA00022694"/>
    </source>
</evidence>
<keyword evidence="5 8" id="KW-0378">Hydrolase</keyword>
<proteinExistence type="inferred from homology"/>
<dbReference type="PANTHER" id="PTHR11079:SF202">
    <property type="entry name" value="TRNA-SPECIFIC ADENOSINE DEAMINASE"/>
    <property type="match status" value="1"/>
</dbReference>
<feature type="active site" description="Proton donor" evidence="8">
    <location>
        <position position="48"/>
    </location>
</feature>
<dbReference type="PROSITE" id="PS51747">
    <property type="entry name" value="CYT_DCMP_DEAMINASES_2"/>
    <property type="match status" value="1"/>
</dbReference>
<comment type="cofactor">
    <cofactor evidence="8">
        <name>Zn(2+)</name>
        <dbReference type="ChEBI" id="CHEBI:29105"/>
    </cofactor>
    <text evidence="8">Binds 1 zinc ion per subunit.</text>
</comment>
<evidence type="ECO:0000256" key="2">
    <source>
        <dbReference type="ARBA" id="ARBA00011738"/>
    </source>
</evidence>
<evidence type="ECO:0000256" key="4">
    <source>
        <dbReference type="ARBA" id="ARBA00022723"/>
    </source>
</evidence>
<dbReference type="InterPro" id="IPR058535">
    <property type="entry name" value="MafB19-deam"/>
</dbReference>
<comment type="catalytic activity">
    <reaction evidence="7 8">
        <text>adenosine(34) in tRNA + H2O + H(+) = inosine(34) in tRNA + NH4(+)</text>
        <dbReference type="Rhea" id="RHEA:43168"/>
        <dbReference type="Rhea" id="RHEA-COMP:10373"/>
        <dbReference type="Rhea" id="RHEA-COMP:10374"/>
        <dbReference type="ChEBI" id="CHEBI:15377"/>
        <dbReference type="ChEBI" id="CHEBI:15378"/>
        <dbReference type="ChEBI" id="CHEBI:28938"/>
        <dbReference type="ChEBI" id="CHEBI:74411"/>
        <dbReference type="ChEBI" id="CHEBI:82852"/>
        <dbReference type="EC" id="3.5.4.33"/>
    </reaction>
</comment>
<organism evidence="10 11">
    <name type="scientific">Candidatus Xianfuyuplasma coldseepsis</name>
    <dbReference type="NCBI Taxonomy" id="2782163"/>
    <lineage>
        <taxon>Bacteria</taxon>
        <taxon>Bacillati</taxon>
        <taxon>Mycoplasmatota</taxon>
        <taxon>Mollicutes</taxon>
        <taxon>Candidatus Izemoplasmatales</taxon>
        <taxon>Candidatus Izemoplasmataceae</taxon>
        <taxon>Candidatus Xianfuyuplasma</taxon>
    </lineage>
</organism>
<dbReference type="KEGG" id="xcl:G4Z02_04405"/>
<dbReference type="FunFam" id="3.40.140.10:FF:000005">
    <property type="entry name" value="tRNA-specific adenosine deaminase"/>
    <property type="match status" value="1"/>
</dbReference>